<dbReference type="EMBL" id="DVJS01000037">
    <property type="protein sequence ID" value="HIS96661.1"/>
    <property type="molecule type" value="Genomic_DNA"/>
</dbReference>
<evidence type="ECO:0000256" key="7">
    <source>
        <dbReference type="ARBA" id="ARBA00022705"/>
    </source>
</evidence>
<dbReference type="Pfam" id="PF00817">
    <property type="entry name" value="IMS"/>
    <property type="match status" value="1"/>
</dbReference>
<organism evidence="17 18">
    <name type="scientific">Candidatus Scatomorpha pullistercoris</name>
    <dbReference type="NCBI Taxonomy" id="2840929"/>
    <lineage>
        <taxon>Bacteria</taxon>
        <taxon>Bacillati</taxon>
        <taxon>Bacillota</taxon>
        <taxon>Clostridia</taxon>
        <taxon>Eubacteriales</taxon>
        <taxon>Candidatus Scatomorpha</taxon>
    </lineage>
</organism>
<dbReference type="GO" id="GO:0042276">
    <property type="term" value="P:error-prone translesion synthesis"/>
    <property type="evidence" value="ECO:0007669"/>
    <property type="project" value="TreeGrafter"/>
</dbReference>
<comment type="caution">
    <text evidence="17">The sequence shown here is derived from an EMBL/GenBank/DDBJ whole genome shotgun (WGS) entry which is preliminary data.</text>
</comment>
<comment type="subcellular location">
    <subcellularLocation>
        <location evidence="1 15">Cytoplasm</location>
    </subcellularLocation>
</comment>
<dbReference type="Proteomes" id="UP000886876">
    <property type="component" value="Unassembled WGS sequence"/>
</dbReference>
<keyword evidence="9 15" id="KW-0227">DNA damage</keyword>
<dbReference type="Gene3D" id="1.10.150.20">
    <property type="entry name" value="5' to 3' exonuclease, C-terminal subdomain"/>
    <property type="match status" value="1"/>
</dbReference>
<evidence type="ECO:0000313" key="18">
    <source>
        <dbReference type="Proteomes" id="UP000886876"/>
    </source>
</evidence>
<comment type="cofactor">
    <cofactor evidence="15">
        <name>Mg(2+)</name>
        <dbReference type="ChEBI" id="CHEBI:18420"/>
    </cofactor>
    <text evidence="15">Binds 2 magnesium ions per subunit.</text>
</comment>
<dbReference type="GO" id="GO:0009432">
    <property type="term" value="P:SOS response"/>
    <property type="evidence" value="ECO:0007669"/>
    <property type="project" value="TreeGrafter"/>
</dbReference>
<feature type="site" description="Substrate discrimination" evidence="15">
    <location>
        <position position="17"/>
    </location>
</feature>
<evidence type="ECO:0000256" key="12">
    <source>
        <dbReference type="ARBA" id="ARBA00023125"/>
    </source>
</evidence>
<dbReference type="SUPFAM" id="SSF56672">
    <property type="entry name" value="DNA/RNA polymerases"/>
    <property type="match status" value="1"/>
</dbReference>
<dbReference type="PANTHER" id="PTHR11076">
    <property type="entry name" value="DNA REPAIR POLYMERASE UMUC / TRANSFERASE FAMILY MEMBER"/>
    <property type="match status" value="1"/>
</dbReference>
<reference evidence="17" key="1">
    <citation type="submission" date="2020-10" db="EMBL/GenBank/DDBJ databases">
        <authorList>
            <person name="Gilroy R."/>
        </authorList>
    </citation>
    <scope>NUCLEOTIDE SEQUENCE</scope>
    <source>
        <strain evidence="17">ChiHecec3B27-6122</strain>
    </source>
</reference>
<sequence length="414" mass="46977">MSYMDRVILHSDINACYASVELLFRPELRGKPVAVGGDEEKRHGIVLAKSEEAKRAGIKTGMTLWQARELCPELVVLPPRFERYIYYSKQVQRIYSDYTDRREPFGIDESWLDITGCIRAGDGERCAREINRRVRQELGLTVSVGVSWNKVFAKLGSDYRKPDAVTVIDRANYRDIVWPLPVEELLYVGRSTRVKLAALGIKTIGDLARADSRMLKIRLGKMGELLYSYANGRDDSPVLREGEYAPAKSVGNGTTTPRDMRSMEDALPVLVSLCECVGARMRKLGVKAGVLTLELRSTELNWISHRRRLERYTDCDRELLRTALGLLHEAHEWPAPLRSLAVRAEELIPAATPEQMDVFTDYESLDKQRRLDRAVDRLRSRYGLDSVRRGAVFADPAMAVPPSQEEFSFVRKLG</sequence>
<evidence type="ECO:0000256" key="9">
    <source>
        <dbReference type="ARBA" id="ARBA00022763"/>
    </source>
</evidence>
<evidence type="ECO:0000256" key="3">
    <source>
        <dbReference type="ARBA" id="ARBA00022457"/>
    </source>
</evidence>
<dbReference type="InterPro" id="IPR043128">
    <property type="entry name" value="Rev_trsase/Diguanyl_cyclase"/>
</dbReference>
<feature type="active site" evidence="15">
    <location>
        <position position="109"/>
    </location>
</feature>
<comment type="subunit">
    <text evidence="15">Monomer.</text>
</comment>
<dbReference type="AlphaFoldDB" id="A0A9D1G3V6"/>
<feature type="binding site" evidence="15">
    <location>
        <position position="108"/>
    </location>
    <ligand>
        <name>Mg(2+)</name>
        <dbReference type="ChEBI" id="CHEBI:18420"/>
    </ligand>
</feature>
<feature type="domain" description="UmuC" evidence="16">
    <location>
        <begin position="8"/>
        <end position="189"/>
    </location>
</feature>
<dbReference type="Pfam" id="PF21999">
    <property type="entry name" value="IMS_HHH_1"/>
    <property type="match status" value="1"/>
</dbReference>
<evidence type="ECO:0000256" key="11">
    <source>
        <dbReference type="ARBA" id="ARBA00022932"/>
    </source>
</evidence>
<dbReference type="InterPro" id="IPR022880">
    <property type="entry name" value="DNApol_IV"/>
</dbReference>
<dbReference type="InterPro" id="IPR043502">
    <property type="entry name" value="DNA/RNA_pol_sf"/>
</dbReference>
<feature type="binding site" evidence="15">
    <location>
        <position position="12"/>
    </location>
    <ligand>
        <name>Mg(2+)</name>
        <dbReference type="ChEBI" id="CHEBI:18420"/>
    </ligand>
</feature>
<dbReference type="GO" id="GO:0005829">
    <property type="term" value="C:cytosol"/>
    <property type="evidence" value="ECO:0007669"/>
    <property type="project" value="TreeGrafter"/>
</dbReference>
<evidence type="ECO:0000256" key="8">
    <source>
        <dbReference type="ARBA" id="ARBA00022723"/>
    </source>
</evidence>
<keyword evidence="5 15" id="KW-0808">Transferase</keyword>
<keyword evidence="4 15" id="KW-0963">Cytoplasm</keyword>
<dbReference type="GO" id="GO:0003684">
    <property type="term" value="F:damaged DNA binding"/>
    <property type="evidence" value="ECO:0007669"/>
    <property type="project" value="InterPro"/>
</dbReference>
<gene>
    <name evidence="15" type="primary">dinB</name>
    <name evidence="17" type="ORF">IAD42_01645</name>
</gene>
<dbReference type="Gene3D" id="3.30.70.270">
    <property type="match status" value="1"/>
</dbReference>
<keyword evidence="7 15" id="KW-0235">DNA replication</keyword>
<protein>
    <recommendedName>
        <fullName evidence="15">DNA polymerase IV</fullName>
        <shortName evidence="15">Pol IV</shortName>
        <ecNumber evidence="15">2.7.7.7</ecNumber>
    </recommendedName>
</protein>
<dbReference type="GO" id="GO:0000287">
    <property type="term" value="F:magnesium ion binding"/>
    <property type="evidence" value="ECO:0007669"/>
    <property type="project" value="UniProtKB-UniRule"/>
</dbReference>
<keyword evidence="10 15" id="KW-0460">Magnesium</keyword>
<dbReference type="SUPFAM" id="SSF100879">
    <property type="entry name" value="Lesion bypass DNA polymerase (Y-family), little finger domain"/>
    <property type="match status" value="1"/>
</dbReference>
<comment type="similarity">
    <text evidence="2 15">Belongs to the DNA polymerase type-Y family.</text>
</comment>
<dbReference type="PROSITE" id="PS50173">
    <property type="entry name" value="UMUC"/>
    <property type="match status" value="1"/>
</dbReference>
<dbReference type="InterPro" id="IPR050116">
    <property type="entry name" value="DNA_polymerase-Y"/>
</dbReference>
<dbReference type="InterPro" id="IPR036775">
    <property type="entry name" value="DNA_pol_Y-fam_lit_finger_sf"/>
</dbReference>
<evidence type="ECO:0000259" key="16">
    <source>
        <dbReference type="PROSITE" id="PS50173"/>
    </source>
</evidence>
<accession>A0A9D1G3V6</accession>
<dbReference type="Gene3D" id="3.30.1490.100">
    <property type="entry name" value="DNA polymerase, Y-family, little finger domain"/>
    <property type="match status" value="1"/>
</dbReference>
<evidence type="ECO:0000256" key="1">
    <source>
        <dbReference type="ARBA" id="ARBA00004496"/>
    </source>
</evidence>
<evidence type="ECO:0000256" key="4">
    <source>
        <dbReference type="ARBA" id="ARBA00022490"/>
    </source>
</evidence>
<evidence type="ECO:0000313" key="17">
    <source>
        <dbReference type="EMBL" id="HIS96661.1"/>
    </source>
</evidence>
<dbReference type="Pfam" id="PF11799">
    <property type="entry name" value="IMS_C"/>
    <property type="match status" value="1"/>
</dbReference>
<name>A0A9D1G3V6_9FIRM</name>
<keyword evidence="13 15" id="KW-0234">DNA repair</keyword>
<dbReference type="EC" id="2.7.7.7" evidence="15"/>
<dbReference type="InterPro" id="IPR017961">
    <property type="entry name" value="DNA_pol_Y-fam_little_finger"/>
</dbReference>
<keyword evidence="6 15" id="KW-0548">Nucleotidyltransferase</keyword>
<keyword evidence="12 15" id="KW-0238">DNA-binding</keyword>
<evidence type="ECO:0000256" key="2">
    <source>
        <dbReference type="ARBA" id="ARBA00010945"/>
    </source>
</evidence>
<dbReference type="InterPro" id="IPR053848">
    <property type="entry name" value="IMS_HHH_1"/>
</dbReference>
<evidence type="ECO:0000256" key="6">
    <source>
        <dbReference type="ARBA" id="ARBA00022695"/>
    </source>
</evidence>
<dbReference type="Gene3D" id="3.40.1170.60">
    <property type="match status" value="1"/>
</dbReference>
<dbReference type="PANTHER" id="PTHR11076:SF33">
    <property type="entry name" value="DNA POLYMERASE KAPPA"/>
    <property type="match status" value="1"/>
</dbReference>
<evidence type="ECO:0000256" key="15">
    <source>
        <dbReference type="HAMAP-Rule" id="MF_01113"/>
    </source>
</evidence>
<keyword evidence="3 15" id="KW-0515">Mutator protein</keyword>
<evidence type="ECO:0000256" key="13">
    <source>
        <dbReference type="ARBA" id="ARBA00023204"/>
    </source>
</evidence>
<evidence type="ECO:0000256" key="5">
    <source>
        <dbReference type="ARBA" id="ARBA00022679"/>
    </source>
</evidence>
<proteinExistence type="inferred from homology"/>
<reference evidence="17" key="2">
    <citation type="journal article" date="2021" name="PeerJ">
        <title>Extensive microbial diversity within the chicken gut microbiome revealed by metagenomics and culture.</title>
        <authorList>
            <person name="Gilroy R."/>
            <person name="Ravi A."/>
            <person name="Getino M."/>
            <person name="Pursley I."/>
            <person name="Horton D.L."/>
            <person name="Alikhan N.F."/>
            <person name="Baker D."/>
            <person name="Gharbi K."/>
            <person name="Hall N."/>
            <person name="Watson M."/>
            <person name="Adriaenssens E.M."/>
            <person name="Foster-Nyarko E."/>
            <person name="Jarju S."/>
            <person name="Secka A."/>
            <person name="Antonio M."/>
            <person name="Oren A."/>
            <person name="Chaudhuri R.R."/>
            <person name="La Ragione R."/>
            <person name="Hildebrand F."/>
            <person name="Pallen M.J."/>
        </authorList>
    </citation>
    <scope>NUCLEOTIDE SEQUENCE</scope>
    <source>
        <strain evidence="17">ChiHecec3B27-6122</strain>
    </source>
</reference>
<dbReference type="HAMAP" id="MF_01113">
    <property type="entry name" value="DNApol_IV"/>
    <property type="match status" value="1"/>
</dbReference>
<dbReference type="InterPro" id="IPR001126">
    <property type="entry name" value="UmuC"/>
</dbReference>
<dbReference type="GO" id="GO:0003887">
    <property type="term" value="F:DNA-directed DNA polymerase activity"/>
    <property type="evidence" value="ECO:0007669"/>
    <property type="project" value="UniProtKB-UniRule"/>
</dbReference>
<dbReference type="GO" id="GO:0006281">
    <property type="term" value="P:DNA repair"/>
    <property type="evidence" value="ECO:0007669"/>
    <property type="project" value="UniProtKB-UniRule"/>
</dbReference>
<keyword evidence="11 15" id="KW-0239">DNA-directed DNA polymerase</keyword>
<comment type="catalytic activity">
    <reaction evidence="14 15">
        <text>DNA(n) + a 2'-deoxyribonucleoside 5'-triphosphate = DNA(n+1) + diphosphate</text>
        <dbReference type="Rhea" id="RHEA:22508"/>
        <dbReference type="Rhea" id="RHEA-COMP:17339"/>
        <dbReference type="Rhea" id="RHEA-COMP:17340"/>
        <dbReference type="ChEBI" id="CHEBI:33019"/>
        <dbReference type="ChEBI" id="CHEBI:61560"/>
        <dbReference type="ChEBI" id="CHEBI:173112"/>
        <dbReference type="EC" id="2.7.7.7"/>
    </reaction>
</comment>
<dbReference type="CDD" id="cd03586">
    <property type="entry name" value="PolY_Pol_IV_kappa"/>
    <property type="match status" value="1"/>
</dbReference>
<evidence type="ECO:0000256" key="14">
    <source>
        <dbReference type="ARBA" id="ARBA00049244"/>
    </source>
</evidence>
<dbReference type="GO" id="GO:0006261">
    <property type="term" value="P:DNA-templated DNA replication"/>
    <property type="evidence" value="ECO:0007669"/>
    <property type="project" value="UniProtKB-UniRule"/>
</dbReference>
<keyword evidence="8 15" id="KW-0479">Metal-binding</keyword>
<comment type="function">
    <text evidence="15">Poorly processive, error-prone DNA polymerase involved in untargeted mutagenesis. Copies undamaged DNA at stalled replication forks, which arise in vivo from mismatched or misaligned primer ends. These misaligned primers can be extended by PolIV. Exhibits no 3'-5' exonuclease (proofreading) activity. May be involved in translesional synthesis, in conjunction with the beta clamp from PolIII.</text>
</comment>
<evidence type="ECO:0000256" key="10">
    <source>
        <dbReference type="ARBA" id="ARBA00022842"/>
    </source>
</evidence>